<accession>A0A9X3W966</accession>
<dbReference type="AlphaFoldDB" id="A0A9X3W966"/>
<name>A0A9X3W966_LACAM</name>
<dbReference type="Proteomes" id="UP001143700">
    <property type="component" value="Unassembled WGS sequence"/>
</dbReference>
<proteinExistence type="predicted"/>
<reference evidence="1" key="1">
    <citation type="journal article" date="2022" name="Microorganisms">
        <title>Antibiotic Susceptibility, Resistance Gene Determinants and Corresponding Genomic Regions in Lactobacillus amylovorus Isolates Derived from Wild Boars and Domestic Pigs.</title>
        <authorList>
            <person name="Moravkova M."/>
            <person name="Kostovova I."/>
            <person name="Kavanova K."/>
            <person name="Pechar R."/>
            <person name="Stanek S."/>
            <person name="Brychta A."/>
            <person name="Zeman M."/>
            <person name="Kubasova T."/>
        </authorList>
    </citation>
    <scope>NUCLEOTIDE SEQUENCE</scope>
    <source>
        <strain evidence="1">M356A</strain>
    </source>
</reference>
<sequence length="63" mass="7291">MDYQKILDQLVSGEIKEYEVKPEDAFELQKTIRNYGKRQYITGRAKRGGSIVYTATNTGKQMM</sequence>
<protein>
    <submittedName>
        <fullName evidence="1">Uncharacterized protein</fullName>
    </submittedName>
</protein>
<dbReference type="EMBL" id="JAOTGU010000002">
    <property type="protein sequence ID" value="MDB6261474.1"/>
    <property type="molecule type" value="Genomic_DNA"/>
</dbReference>
<comment type="caution">
    <text evidence="1">The sequence shown here is derived from an EMBL/GenBank/DDBJ whole genome shotgun (WGS) entry which is preliminary data.</text>
</comment>
<evidence type="ECO:0000313" key="2">
    <source>
        <dbReference type="Proteomes" id="UP001143700"/>
    </source>
</evidence>
<gene>
    <name evidence="1" type="ORF">ODV15_02660</name>
</gene>
<evidence type="ECO:0000313" key="1">
    <source>
        <dbReference type="EMBL" id="MDB6261474.1"/>
    </source>
</evidence>
<reference evidence="1" key="2">
    <citation type="submission" date="2022-10" db="EMBL/GenBank/DDBJ databases">
        <authorList>
            <person name="Kostovova I."/>
            <person name="Moravkova M."/>
            <person name="Pechar R."/>
        </authorList>
    </citation>
    <scope>NUCLEOTIDE SEQUENCE</scope>
    <source>
        <strain evidence="1">M356A</strain>
    </source>
</reference>
<organism evidence="1 2">
    <name type="scientific">Lactobacillus amylovorus</name>
    <dbReference type="NCBI Taxonomy" id="1604"/>
    <lineage>
        <taxon>Bacteria</taxon>
        <taxon>Bacillati</taxon>
        <taxon>Bacillota</taxon>
        <taxon>Bacilli</taxon>
        <taxon>Lactobacillales</taxon>
        <taxon>Lactobacillaceae</taxon>
        <taxon>Lactobacillus</taxon>
    </lineage>
</organism>